<dbReference type="RefSeq" id="WP_132286601.1">
    <property type="nucleotide sequence ID" value="NZ_SKBM01000006.1"/>
</dbReference>
<dbReference type="InterPro" id="IPR029063">
    <property type="entry name" value="SAM-dependent_MTases_sf"/>
</dbReference>
<evidence type="ECO:0000259" key="1">
    <source>
        <dbReference type="Pfam" id="PF13649"/>
    </source>
</evidence>
<organism evidence="2 3">
    <name type="scientific">Roseicella aquatilis</name>
    <dbReference type="NCBI Taxonomy" id="2527868"/>
    <lineage>
        <taxon>Bacteria</taxon>
        <taxon>Pseudomonadati</taxon>
        <taxon>Pseudomonadota</taxon>
        <taxon>Alphaproteobacteria</taxon>
        <taxon>Acetobacterales</taxon>
        <taxon>Roseomonadaceae</taxon>
        <taxon>Roseicella</taxon>
    </lineage>
</organism>
<evidence type="ECO:0000313" key="2">
    <source>
        <dbReference type="EMBL" id="TCZ63873.1"/>
    </source>
</evidence>
<dbReference type="Pfam" id="PF13649">
    <property type="entry name" value="Methyltransf_25"/>
    <property type="match status" value="1"/>
</dbReference>
<dbReference type="SUPFAM" id="SSF53335">
    <property type="entry name" value="S-adenosyl-L-methionine-dependent methyltransferases"/>
    <property type="match status" value="1"/>
</dbReference>
<accession>A0A4R4DU84</accession>
<protein>
    <submittedName>
        <fullName evidence="2">Class I SAM-dependent methyltransferase</fullName>
    </submittedName>
</protein>
<keyword evidence="3" id="KW-1185">Reference proteome</keyword>
<evidence type="ECO:0000313" key="3">
    <source>
        <dbReference type="Proteomes" id="UP000295023"/>
    </source>
</evidence>
<name>A0A4R4DU84_9PROT</name>
<dbReference type="CDD" id="cd02440">
    <property type="entry name" value="AdoMet_MTases"/>
    <property type="match status" value="1"/>
</dbReference>
<feature type="domain" description="Methyltransferase" evidence="1">
    <location>
        <begin position="53"/>
        <end position="152"/>
    </location>
</feature>
<dbReference type="OrthoDB" id="8385759at2"/>
<dbReference type="GO" id="GO:0032259">
    <property type="term" value="P:methylation"/>
    <property type="evidence" value="ECO:0007669"/>
    <property type="project" value="UniProtKB-KW"/>
</dbReference>
<dbReference type="AlphaFoldDB" id="A0A4R4DU84"/>
<proteinExistence type="predicted"/>
<dbReference type="InterPro" id="IPR041698">
    <property type="entry name" value="Methyltransf_25"/>
</dbReference>
<dbReference type="EMBL" id="SKBM01000006">
    <property type="protein sequence ID" value="TCZ63873.1"/>
    <property type="molecule type" value="Genomic_DNA"/>
</dbReference>
<keyword evidence="2" id="KW-0489">Methyltransferase</keyword>
<dbReference type="Gene3D" id="3.40.50.150">
    <property type="entry name" value="Vaccinia Virus protein VP39"/>
    <property type="match status" value="1"/>
</dbReference>
<comment type="caution">
    <text evidence="2">The sequence shown here is derived from an EMBL/GenBank/DDBJ whole genome shotgun (WGS) entry which is preliminary data.</text>
</comment>
<dbReference type="Proteomes" id="UP000295023">
    <property type="component" value="Unassembled WGS sequence"/>
</dbReference>
<reference evidence="2 3" key="1">
    <citation type="submission" date="2019-03" db="EMBL/GenBank/DDBJ databases">
        <title>Paracraurococcus aquatilis NE82 genome sequence.</title>
        <authorList>
            <person name="Zhao Y."/>
            <person name="Du Z."/>
        </authorList>
    </citation>
    <scope>NUCLEOTIDE SEQUENCE [LARGE SCALE GENOMIC DNA]</scope>
    <source>
        <strain evidence="2 3">NE82</strain>
    </source>
</reference>
<dbReference type="GO" id="GO:0008168">
    <property type="term" value="F:methyltransferase activity"/>
    <property type="evidence" value="ECO:0007669"/>
    <property type="project" value="UniProtKB-KW"/>
</dbReference>
<sequence>MEDWRTLNLANWEERTAVHFGPGGYDLSSHRSGRGAFDAIVEAELGSVAGLRVLHLQCHIGDDSIALAQRGAAAVVGVDFSPAAILAARGLAGEVGATQARLIESDVHAAPEVLVLEGGTYDLVFTTWGTITWLPDLDRWARVVAYFLRPGGALYFADLHPVAAVFDGIAQPSDPQRRPGWCMPYFARDPQVFDEPMDYADSSVRLANSRTVNRLHPIGNILAALAAAGLRLEWLHEHPRLPWRFLPGLVRDAEGLWTWPDKRWLPLAMSLRAVRD</sequence>
<dbReference type="PANTHER" id="PTHR43464">
    <property type="entry name" value="METHYLTRANSFERASE"/>
    <property type="match status" value="1"/>
</dbReference>
<dbReference type="PANTHER" id="PTHR43464:SF82">
    <property type="entry name" value="METHYLTRANSFERASE DOMAIN-CONTAINING PROTEIN"/>
    <property type="match status" value="1"/>
</dbReference>
<keyword evidence="2" id="KW-0808">Transferase</keyword>
<gene>
    <name evidence="2" type="ORF">EXY23_07740</name>
</gene>